<organism evidence="2 3">
    <name type="scientific">Engystomops pustulosus</name>
    <name type="common">Tungara frog</name>
    <name type="synonym">Physalaemus pustulosus</name>
    <dbReference type="NCBI Taxonomy" id="76066"/>
    <lineage>
        <taxon>Eukaryota</taxon>
        <taxon>Metazoa</taxon>
        <taxon>Chordata</taxon>
        <taxon>Craniata</taxon>
        <taxon>Vertebrata</taxon>
        <taxon>Euteleostomi</taxon>
        <taxon>Amphibia</taxon>
        <taxon>Batrachia</taxon>
        <taxon>Anura</taxon>
        <taxon>Neobatrachia</taxon>
        <taxon>Hyloidea</taxon>
        <taxon>Leptodactylidae</taxon>
        <taxon>Leiuperinae</taxon>
        <taxon>Engystomops</taxon>
    </lineage>
</organism>
<comment type="caution">
    <text evidence="2">The sequence shown here is derived from an EMBL/GenBank/DDBJ whole genome shotgun (WGS) entry which is preliminary data.</text>
</comment>
<proteinExistence type="predicted"/>
<feature type="region of interest" description="Disordered" evidence="1">
    <location>
        <begin position="59"/>
        <end position="85"/>
    </location>
</feature>
<sequence>MALQGQESPMEVNGSHLHNLYMNFNQPYPVHNVTFIAVSHYITSISLVYIATATPCKKSGAQQNAEKPHHVNAQQERVVPQLALG</sequence>
<dbReference type="EMBL" id="WNYA01000004">
    <property type="protein sequence ID" value="KAG8574324.1"/>
    <property type="molecule type" value="Genomic_DNA"/>
</dbReference>
<accession>A0AAV7BNY3</accession>
<dbReference type="AlphaFoldDB" id="A0AAV7BNY3"/>
<protein>
    <submittedName>
        <fullName evidence="2">Uncharacterized protein</fullName>
    </submittedName>
</protein>
<keyword evidence="3" id="KW-1185">Reference proteome</keyword>
<evidence type="ECO:0000256" key="1">
    <source>
        <dbReference type="SAM" id="MobiDB-lite"/>
    </source>
</evidence>
<name>A0AAV7BNY3_ENGPU</name>
<reference evidence="2" key="1">
    <citation type="thesis" date="2020" institute="ProQuest LLC" country="789 East Eisenhower Parkway, Ann Arbor, MI, USA">
        <title>Comparative Genomics and Chromosome Evolution.</title>
        <authorList>
            <person name="Mudd A.B."/>
        </authorList>
    </citation>
    <scope>NUCLEOTIDE SEQUENCE</scope>
    <source>
        <strain evidence="2">237g6f4</strain>
        <tissue evidence="2">Blood</tissue>
    </source>
</reference>
<gene>
    <name evidence="2" type="ORF">GDO81_009145</name>
</gene>
<evidence type="ECO:0000313" key="2">
    <source>
        <dbReference type="EMBL" id="KAG8574324.1"/>
    </source>
</evidence>
<dbReference type="Proteomes" id="UP000824782">
    <property type="component" value="Unassembled WGS sequence"/>
</dbReference>
<evidence type="ECO:0000313" key="3">
    <source>
        <dbReference type="Proteomes" id="UP000824782"/>
    </source>
</evidence>